<keyword evidence="5" id="KW-0407">Ion channel</keyword>
<dbReference type="InterPro" id="IPR036812">
    <property type="entry name" value="NAD(P)_OxRdtase_dom_sf"/>
</dbReference>
<dbReference type="Pfam" id="PF00248">
    <property type="entry name" value="Aldo_ket_red"/>
    <property type="match status" value="1"/>
</dbReference>
<organism evidence="5 6">
    <name type="scientific">Labeo rohita</name>
    <name type="common">Indian major carp</name>
    <name type="synonym">Cyprinus rohita</name>
    <dbReference type="NCBI Taxonomy" id="84645"/>
    <lineage>
        <taxon>Eukaryota</taxon>
        <taxon>Metazoa</taxon>
        <taxon>Chordata</taxon>
        <taxon>Craniata</taxon>
        <taxon>Vertebrata</taxon>
        <taxon>Euteleostomi</taxon>
        <taxon>Actinopterygii</taxon>
        <taxon>Neopterygii</taxon>
        <taxon>Teleostei</taxon>
        <taxon>Ostariophysi</taxon>
        <taxon>Cypriniformes</taxon>
        <taxon>Cyprinidae</taxon>
        <taxon>Labeoninae</taxon>
        <taxon>Labeonini</taxon>
        <taxon>Labeo</taxon>
    </lineage>
</organism>
<keyword evidence="6" id="KW-1185">Reference proteome</keyword>
<dbReference type="PANTHER" id="PTHR43150">
    <property type="entry name" value="HYPERKINETIC, ISOFORM M"/>
    <property type="match status" value="1"/>
</dbReference>
<keyword evidence="5" id="KW-0813">Transport</keyword>
<dbReference type="Proteomes" id="UP000830375">
    <property type="component" value="Unassembled WGS sequence"/>
</dbReference>
<keyword evidence="5" id="KW-0406">Ion transport</keyword>
<name>A0ABQ8MMG0_LABRO</name>
<comment type="similarity">
    <text evidence="1">Belongs to the shaker potassium channel beta subunit family.</text>
</comment>
<feature type="domain" description="NADP-dependent oxidoreductase" evidence="4">
    <location>
        <begin position="4"/>
        <end position="188"/>
    </location>
</feature>
<gene>
    <name evidence="5" type="ORF">H4Q32_002178</name>
</gene>
<comment type="caution">
    <text evidence="5">The sequence shown here is derived from an EMBL/GenBank/DDBJ whole genome shotgun (WGS) entry which is preliminary data.</text>
</comment>
<dbReference type="EMBL" id="JACTAM010000005">
    <property type="protein sequence ID" value="KAI2664057.1"/>
    <property type="molecule type" value="Genomic_DNA"/>
</dbReference>
<evidence type="ECO:0000256" key="1">
    <source>
        <dbReference type="ARBA" id="ARBA00006515"/>
    </source>
</evidence>
<dbReference type="InterPro" id="IPR005399">
    <property type="entry name" value="K_chnl_volt-dep_bsu_KCNAB-rel"/>
</dbReference>
<keyword evidence="2" id="KW-0521">NADP</keyword>
<dbReference type="PANTHER" id="PTHR43150:SF3">
    <property type="entry name" value="VOLTAGE-GATED POTASSIUM CHANNEL SUBUNIT BETA-3"/>
    <property type="match status" value="1"/>
</dbReference>
<evidence type="ECO:0000313" key="5">
    <source>
        <dbReference type="EMBL" id="KAI2664057.1"/>
    </source>
</evidence>
<dbReference type="Gene3D" id="3.20.20.100">
    <property type="entry name" value="NADP-dependent oxidoreductase domain"/>
    <property type="match status" value="1"/>
</dbReference>
<evidence type="ECO:0000256" key="2">
    <source>
        <dbReference type="ARBA" id="ARBA00022857"/>
    </source>
</evidence>
<evidence type="ECO:0000313" key="6">
    <source>
        <dbReference type="Proteomes" id="UP000830375"/>
    </source>
</evidence>
<evidence type="ECO:0000256" key="3">
    <source>
        <dbReference type="ARBA" id="ARBA00023002"/>
    </source>
</evidence>
<dbReference type="InterPro" id="IPR023210">
    <property type="entry name" value="NADP_OxRdtase_dom"/>
</dbReference>
<reference evidence="5 6" key="1">
    <citation type="submission" date="2022-01" db="EMBL/GenBank/DDBJ databases">
        <title>A high-quality chromosome-level genome assembly of rohu carp, Labeo rohita.</title>
        <authorList>
            <person name="Arick M.A. II"/>
            <person name="Hsu C.-Y."/>
            <person name="Magbanua Z."/>
            <person name="Pechanova O."/>
            <person name="Grover C."/>
            <person name="Miller E."/>
            <person name="Thrash A."/>
            <person name="Ezzel L."/>
            <person name="Alam S."/>
            <person name="Benzie J."/>
            <person name="Hamilton M."/>
            <person name="Karsi A."/>
            <person name="Lawrence M.L."/>
            <person name="Peterson D.G."/>
        </authorList>
    </citation>
    <scope>NUCLEOTIDE SEQUENCE [LARGE SCALE GENOMIC DNA]</scope>
    <source>
        <strain evidence="6">BAU-BD-2019</strain>
        <tissue evidence="5">Blood</tissue>
    </source>
</reference>
<proteinExistence type="inferred from homology"/>
<sequence length="247" mass="27936">MAESLMTIAYENGVNLFDTAEVYASGRAEITLGNIIKKKGWRAETERGLSRKHIIEGKVLCMTMRLIIIKWTDSDGDVSTGLRGSLSRLQLDYVDIVFANRSDVNSPMEEVVRAMTFVINQGMAMYWGTSRWSAMEIMAEYHYFQRDKVEVQLPELYHKIGVGAMTWSPLACGLITGKYSDGVPDCSRAAMKGYQWLKERVYSEEGRRQLAKIKELHLVLSQMTPQTVSEIDALLGNKPHSKKESRA</sequence>
<dbReference type="GO" id="GO:0034220">
    <property type="term" value="P:monoatomic ion transmembrane transport"/>
    <property type="evidence" value="ECO:0007669"/>
    <property type="project" value="UniProtKB-KW"/>
</dbReference>
<dbReference type="SUPFAM" id="SSF51430">
    <property type="entry name" value="NAD(P)-linked oxidoreductase"/>
    <property type="match status" value="1"/>
</dbReference>
<accession>A0ABQ8MMG0</accession>
<evidence type="ECO:0000259" key="4">
    <source>
        <dbReference type="Pfam" id="PF00248"/>
    </source>
</evidence>
<protein>
    <submittedName>
        <fullName evidence="5">Voltage-gated potassium channel subunit beta-3</fullName>
    </submittedName>
</protein>
<keyword evidence="3" id="KW-0560">Oxidoreductase</keyword>